<comment type="caution">
    <text evidence="2">The sequence shown here is derived from an EMBL/GenBank/DDBJ whole genome shotgun (WGS) entry which is preliminary data.</text>
</comment>
<dbReference type="AlphaFoldDB" id="A0AAD3NN26"/>
<dbReference type="Proteomes" id="UP001279410">
    <property type="component" value="Unassembled WGS sequence"/>
</dbReference>
<protein>
    <submittedName>
        <fullName evidence="2">Cell division cycle 42, like</fullName>
    </submittedName>
</protein>
<dbReference type="GO" id="GO:0051301">
    <property type="term" value="P:cell division"/>
    <property type="evidence" value="ECO:0007669"/>
    <property type="project" value="UniProtKB-KW"/>
</dbReference>
<feature type="region of interest" description="Disordered" evidence="1">
    <location>
        <begin position="108"/>
        <end position="134"/>
    </location>
</feature>
<evidence type="ECO:0000256" key="1">
    <source>
        <dbReference type="SAM" id="MobiDB-lite"/>
    </source>
</evidence>
<reference evidence="2" key="1">
    <citation type="submission" date="2022-08" db="EMBL/GenBank/DDBJ databases">
        <title>Genome sequencing of akame (Lates japonicus).</title>
        <authorList>
            <person name="Hashiguchi Y."/>
            <person name="Takahashi H."/>
        </authorList>
    </citation>
    <scope>NUCLEOTIDE SEQUENCE</scope>
    <source>
        <strain evidence="2">Kochi</strain>
    </source>
</reference>
<name>A0AAD3NN26_LATJO</name>
<proteinExistence type="predicted"/>
<keyword evidence="2" id="KW-0131">Cell cycle</keyword>
<accession>A0AAD3NN26</accession>
<gene>
    <name evidence="2" type="ORF">AKAME5_002674700</name>
</gene>
<dbReference type="EMBL" id="BRZM01002941">
    <property type="protein sequence ID" value="GLD75413.1"/>
    <property type="molecule type" value="Genomic_DNA"/>
</dbReference>
<organism evidence="2 3">
    <name type="scientific">Lates japonicus</name>
    <name type="common">Japanese lates</name>
    <dbReference type="NCBI Taxonomy" id="270547"/>
    <lineage>
        <taxon>Eukaryota</taxon>
        <taxon>Metazoa</taxon>
        <taxon>Chordata</taxon>
        <taxon>Craniata</taxon>
        <taxon>Vertebrata</taxon>
        <taxon>Euteleostomi</taxon>
        <taxon>Actinopterygii</taxon>
        <taxon>Neopterygii</taxon>
        <taxon>Teleostei</taxon>
        <taxon>Neoteleostei</taxon>
        <taxon>Acanthomorphata</taxon>
        <taxon>Carangaria</taxon>
        <taxon>Carangaria incertae sedis</taxon>
        <taxon>Centropomidae</taxon>
        <taxon>Lates</taxon>
    </lineage>
</organism>
<evidence type="ECO:0000313" key="3">
    <source>
        <dbReference type="Proteomes" id="UP001279410"/>
    </source>
</evidence>
<sequence>MVWQYASPCSLPAQTTRTSVPCSPSTNQMGGFSSFPWLLCPTTLPGPGVSSSCSPGSPLNLSTEQPPSIHVKDTPPLSIINNNSICDPAQLFTPCGFLRFPDHCPRMSSSGGHTGGPAGRQQHSGEAKKNKQRPYILSGEKLPPELKAVKYVECSALTQRTEQHQVSCRAAAVPPQPGLLYPGSGNTPARIHLEPAERFLGLCFRRQRCRLSTLD</sequence>
<evidence type="ECO:0000313" key="2">
    <source>
        <dbReference type="EMBL" id="GLD75413.1"/>
    </source>
</evidence>
<keyword evidence="2" id="KW-0132">Cell division</keyword>
<keyword evidence="3" id="KW-1185">Reference proteome</keyword>